<evidence type="ECO:0000313" key="1">
    <source>
        <dbReference type="EMBL" id="KAJ8548302.1"/>
    </source>
</evidence>
<dbReference type="EMBL" id="JAJAGQ010000012">
    <property type="protein sequence ID" value="KAJ8548302.1"/>
    <property type="molecule type" value="Genomic_DNA"/>
</dbReference>
<dbReference type="PANTHER" id="PTHR37610:SF58">
    <property type="entry name" value="PEPTIDASE C1A PAPAIN C-TERMINAL DOMAIN-CONTAINING PROTEIN"/>
    <property type="match status" value="1"/>
</dbReference>
<evidence type="ECO:0008006" key="3">
    <source>
        <dbReference type="Google" id="ProtNLM"/>
    </source>
</evidence>
<dbReference type="PANTHER" id="PTHR37610">
    <property type="entry name" value="CCHC-TYPE DOMAIN-CONTAINING PROTEIN"/>
    <property type="match status" value="1"/>
</dbReference>
<gene>
    <name evidence="1" type="ORF">K7X08_030771</name>
</gene>
<reference evidence="2" key="1">
    <citation type="journal article" date="2023" name="Proc. Natl. Acad. Sci. U.S.A.">
        <title>Genomic and structural basis for evolution of tropane alkaloid biosynthesis.</title>
        <authorList>
            <person name="Wanga Y.-J."/>
            <person name="Taina T."/>
            <person name="Yua J.-Y."/>
            <person name="Lia J."/>
            <person name="Xua B."/>
            <person name="Chenc J."/>
            <person name="D'Auriad J.C."/>
            <person name="Huanga J.-P."/>
            <person name="Huanga S.-X."/>
        </authorList>
    </citation>
    <scope>NUCLEOTIDE SEQUENCE [LARGE SCALE GENOMIC DNA]</scope>
    <source>
        <strain evidence="2">cv. KIB-2019</strain>
    </source>
</reference>
<comment type="caution">
    <text evidence="1">The sequence shown here is derived from an EMBL/GenBank/DDBJ whole genome shotgun (WGS) entry which is preliminary data.</text>
</comment>
<proteinExistence type="predicted"/>
<protein>
    <recommendedName>
        <fullName evidence="3">Retrotransposon gag domain-containing protein</fullName>
    </recommendedName>
</protein>
<evidence type="ECO:0000313" key="2">
    <source>
        <dbReference type="Proteomes" id="UP001152561"/>
    </source>
</evidence>
<organism evidence="1 2">
    <name type="scientific">Anisodus acutangulus</name>
    <dbReference type="NCBI Taxonomy" id="402998"/>
    <lineage>
        <taxon>Eukaryota</taxon>
        <taxon>Viridiplantae</taxon>
        <taxon>Streptophyta</taxon>
        <taxon>Embryophyta</taxon>
        <taxon>Tracheophyta</taxon>
        <taxon>Spermatophyta</taxon>
        <taxon>Magnoliopsida</taxon>
        <taxon>eudicotyledons</taxon>
        <taxon>Gunneridae</taxon>
        <taxon>Pentapetalae</taxon>
        <taxon>asterids</taxon>
        <taxon>lamiids</taxon>
        <taxon>Solanales</taxon>
        <taxon>Solanaceae</taxon>
        <taxon>Solanoideae</taxon>
        <taxon>Hyoscyameae</taxon>
        <taxon>Anisodus</taxon>
    </lineage>
</organism>
<dbReference type="Proteomes" id="UP001152561">
    <property type="component" value="Unassembled WGS sequence"/>
</dbReference>
<keyword evidence="2" id="KW-1185">Reference proteome</keyword>
<dbReference type="OrthoDB" id="1302671at2759"/>
<dbReference type="AlphaFoldDB" id="A0A9Q1M4M7"/>
<sequence>MVKAWINNSLTREIAVGVLCLPTTQEVWKDINEKFGQSNGSRYIQIHREVSSITQGLYDIATYFTKMRTLWDELSSAYVGPPCICGSLFKFIDDQHLIPFLSAILMMSPLHSISKSYALF</sequence>
<accession>A0A9Q1M4M7</accession>
<name>A0A9Q1M4M7_9SOLA</name>